<evidence type="ECO:0000256" key="1">
    <source>
        <dbReference type="SAM" id="Phobius"/>
    </source>
</evidence>
<keyword evidence="3" id="KW-1185">Reference proteome</keyword>
<name>A0ABV5HH96_9VIBR</name>
<protein>
    <recommendedName>
        <fullName evidence="4">CASP-like protein</fullName>
    </recommendedName>
</protein>
<feature type="transmembrane region" description="Helical" evidence="1">
    <location>
        <begin position="36"/>
        <end position="54"/>
    </location>
</feature>
<sequence length="115" mass="12661">MKSNYKDCIVGVCKAAKSRIESVSCQRGKRSQSRNLGLMFCVVFVSSFAQVFVFQKPLINFQAVLFAISKADLLAESQHCGITFPKALFGVASSFSTALFVYVVSLIVVLKLRLI</sequence>
<keyword evidence="1" id="KW-0812">Transmembrane</keyword>
<feature type="transmembrane region" description="Helical" evidence="1">
    <location>
        <begin position="87"/>
        <end position="110"/>
    </location>
</feature>
<comment type="caution">
    <text evidence="2">The sequence shown here is derived from an EMBL/GenBank/DDBJ whole genome shotgun (WGS) entry which is preliminary data.</text>
</comment>
<dbReference type="RefSeq" id="WP_390189106.1">
    <property type="nucleotide sequence ID" value="NZ_JBHMEP010000001.1"/>
</dbReference>
<evidence type="ECO:0000313" key="3">
    <source>
        <dbReference type="Proteomes" id="UP001589645"/>
    </source>
</evidence>
<organism evidence="2 3">
    <name type="scientific">Vibrio olivae</name>
    <dbReference type="NCBI Taxonomy" id="1243002"/>
    <lineage>
        <taxon>Bacteria</taxon>
        <taxon>Pseudomonadati</taxon>
        <taxon>Pseudomonadota</taxon>
        <taxon>Gammaproteobacteria</taxon>
        <taxon>Vibrionales</taxon>
        <taxon>Vibrionaceae</taxon>
        <taxon>Vibrio</taxon>
    </lineage>
</organism>
<dbReference type="Proteomes" id="UP001589645">
    <property type="component" value="Unassembled WGS sequence"/>
</dbReference>
<proteinExistence type="predicted"/>
<gene>
    <name evidence="2" type="ORF">ACFFUV_01190</name>
</gene>
<dbReference type="EMBL" id="JBHMEP010000001">
    <property type="protein sequence ID" value="MFB9133583.1"/>
    <property type="molecule type" value="Genomic_DNA"/>
</dbReference>
<accession>A0ABV5HH96</accession>
<keyword evidence="1" id="KW-1133">Transmembrane helix</keyword>
<keyword evidence="1" id="KW-0472">Membrane</keyword>
<evidence type="ECO:0008006" key="4">
    <source>
        <dbReference type="Google" id="ProtNLM"/>
    </source>
</evidence>
<evidence type="ECO:0000313" key="2">
    <source>
        <dbReference type="EMBL" id="MFB9133583.1"/>
    </source>
</evidence>
<reference evidence="2 3" key="1">
    <citation type="submission" date="2024-09" db="EMBL/GenBank/DDBJ databases">
        <authorList>
            <person name="Sun Q."/>
            <person name="Mori K."/>
        </authorList>
    </citation>
    <scope>NUCLEOTIDE SEQUENCE [LARGE SCALE GENOMIC DNA]</scope>
    <source>
        <strain evidence="2 3">CECT 8064</strain>
    </source>
</reference>